<keyword evidence="2" id="KW-1133">Transmembrane helix</keyword>
<evidence type="ECO:0000256" key="2">
    <source>
        <dbReference type="SAM" id="Phobius"/>
    </source>
</evidence>
<feature type="transmembrane region" description="Helical" evidence="2">
    <location>
        <begin position="36"/>
        <end position="56"/>
    </location>
</feature>
<evidence type="ECO:0000313" key="4">
    <source>
        <dbReference type="Proteomes" id="UP000679307"/>
    </source>
</evidence>
<accession>A0ABX8ECD6</accession>
<keyword evidence="2" id="KW-0472">Membrane</keyword>
<organism evidence="3 4">
    <name type="scientific">Nocardioides aquaticus</name>
    <dbReference type="NCBI Taxonomy" id="160826"/>
    <lineage>
        <taxon>Bacteria</taxon>
        <taxon>Bacillati</taxon>
        <taxon>Actinomycetota</taxon>
        <taxon>Actinomycetes</taxon>
        <taxon>Propionibacteriales</taxon>
        <taxon>Nocardioidaceae</taxon>
        <taxon>Nocardioides</taxon>
    </lineage>
</organism>
<sequence length="303" mass="31763">MTQYASPDPSPAAALPPGVTSFDVPRVTTSRPAARGAVGLAVAVGLLTGLSPAVLGADPVEVLLALGAAVVLCLAGYPLPGLVRLLALVVAGIVGLAVIGGPEGDGVGELVSWLMGFWVGVALLLPLLARRDRRRRLATAAGAPAVDHDPRGGTDVGTLATWRDARHEYEAVEPDPAVVLDAVRRLGSAQHVYVSVYRGRGRMDVIGRSDGYVVQQTDNRLLPAWDVNVVVDPASLPRGAVGELVRGGFPGSKVDRARVVGLAQAESAVRTWLTHGTRDRGLSWKHLGRSDAHPQPTELRRTD</sequence>
<name>A0ABX8ECD6_9ACTN</name>
<gene>
    <name evidence="3" type="ORF">ENKNEFLB_00475</name>
</gene>
<proteinExistence type="predicted"/>
<dbReference type="EMBL" id="CP075371">
    <property type="protein sequence ID" value="QVT78103.1"/>
    <property type="molecule type" value="Genomic_DNA"/>
</dbReference>
<feature type="transmembrane region" description="Helical" evidence="2">
    <location>
        <begin position="86"/>
        <end position="104"/>
    </location>
</feature>
<feature type="transmembrane region" description="Helical" evidence="2">
    <location>
        <begin position="110"/>
        <end position="129"/>
    </location>
</feature>
<dbReference type="Proteomes" id="UP000679307">
    <property type="component" value="Chromosome"/>
</dbReference>
<feature type="transmembrane region" description="Helical" evidence="2">
    <location>
        <begin position="62"/>
        <end position="79"/>
    </location>
</feature>
<protein>
    <submittedName>
        <fullName evidence="3">Uncharacterized protein</fullName>
    </submittedName>
</protein>
<evidence type="ECO:0000256" key="1">
    <source>
        <dbReference type="SAM" id="MobiDB-lite"/>
    </source>
</evidence>
<evidence type="ECO:0000313" key="3">
    <source>
        <dbReference type="EMBL" id="QVT78103.1"/>
    </source>
</evidence>
<dbReference type="RefSeq" id="WP_214057734.1">
    <property type="nucleotide sequence ID" value="NZ_BAAAHS010000117.1"/>
</dbReference>
<keyword evidence="2" id="KW-0812">Transmembrane</keyword>
<keyword evidence="4" id="KW-1185">Reference proteome</keyword>
<reference evidence="3 4" key="1">
    <citation type="submission" date="2021-05" db="EMBL/GenBank/DDBJ databases">
        <title>Complete genome of Nocardioides aquaticus KCTC 9944T isolated from meromictic and hypersaline Ekho Lake, Antarctica.</title>
        <authorList>
            <person name="Hwang K."/>
            <person name="Kim K.M."/>
            <person name="Choe H."/>
        </authorList>
    </citation>
    <scope>NUCLEOTIDE SEQUENCE [LARGE SCALE GENOMIC DNA]</scope>
    <source>
        <strain evidence="3 4">KCTC 9944</strain>
    </source>
</reference>
<feature type="region of interest" description="Disordered" evidence="1">
    <location>
        <begin position="284"/>
        <end position="303"/>
    </location>
</feature>